<proteinExistence type="predicted"/>
<comment type="caution">
    <text evidence="2">The sequence shown here is derived from an EMBL/GenBank/DDBJ whole genome shotgun (WGS) entry which is preliminary data.</text>
</comment>
<dbReference type="EMBL" id="JAAVJI010000021">
    <property type="protein sequence ID" value="NJP03479.1"/>
    <property type="molecule type" value="Genomic_DNA"/>
</dbReference>
<feature type="transmembrane region" description="Helical" evidence="1">
    <location>
        <begin position="45"/>
        <end position="65"/>
    </location>
</feature>
<feature type="transmembrane region" description="Helical" evidence="1">
    <location>
        <begin position="85"/>
        <end position="105"/>
    </location>
</feature>
<dbReference type="RefSeq" id="WP_168086058.1">
    <property type="nucleotide sequence ID" value="NZ_JAAVJI010000021.1"/>
</dbReference>
<name>A0ABX0YJ42_9PSED</name>
<accession>A0ABX0YJ42</accession>
<keyword evidence="1" id="KW-1133">Transmembrane helix</keyword>
<organism evidence="2 3">
    <name type="scientific">Pseudomonas quercus</name>
    <dbReference type="NCBI Taxonomy" id="2722792"/>
    <lineage>
        <taxon>Bacteria</taxon>
        <taxon>Pseudomonadati</taxon>
        <taxon>Pseudomonadota</taxon>
        <taxon>Gammaproteobacteria</taxon>
        <taxon>Pseudomonadales</taxon>
        <taxon>Pseudomonadaceae</taxon>
        <taxon>Pseudomonas</taxon>
    </lineage>
</organism>
<sequence>MIKRTLAPTKAEIGILLIAVALMPGIASADWLAPIQTWGTNIRLGLYALGGTLGLGCLMWSGINWQIARATGDRSHTFMDYLQQVGVLVVVGGTMVLGAAAWQVFGTSAPA</sequence>
<keyword evidence="1" id="KW-0812">Transmembrane</keyword>
<keyword evidence="3" id="KW-1185">Reference proteome</keyword>
<reference evidence="2 3" key="1">
    <citation type="submission" date="2020-03" db="EMBL/GenBank/DDBJ databases">
        <authorList>
            <person name="Wang L."/>
            <person name="He N."/>
            <person name="Li Y."/>
            <person name="Fang Y."/>
            <person name="Zhang F."/>
        </authorList>
    </citation>
    <scope>NUCLEOTIDE SEQUENCE [LARGE SCALE GENOMIC DNA]</scope>
    <source>
        <strain evidence="3">hsmgli-8</strain>
    </source>
</reference>
<keyword evidence="1" id="KW-0472">Membrane</keyword>
<dbReference type="Proteomes" id="UP000746535">
    <property type="component" value="Unassembled WGS sequence"/>
</dbReference>
<gene>
    <name evidence="2" type="ORF">HBH25_21825</name>
</gene>
<evidence type="ECO:0000313" key="3">
    <source>
        <dbReference type="Proteomes" id="UP000746535"/>
    </source>
</evidence>
<evidence type="ECO:0000256" key="1">
    <source>
        <dbReference type="SAM" id="Phobius"/>
    </source>
</evidence>
<protein>
    <submittedName>
        <fullName evidence="2">Conjugal transfer protein</fullName>
    </submittedName>
</protein>
<evidence type="ECO:0000313" key="2">
    <source>
        <dbReference type="EMBL" id="NJP03479.1"/>
    </source>
</evidence>